<evidence type="ECO:0000313" key="2">
    <source>
        <dbReference type="Proteomes" id="UP000603234"/>
    </source>
</evidence>
<protein>
    <submittedName>
        <fullName evidence="1">Uncharacterized protein</fullName>
    </submittedName>
</protein>
<comment type="caution">
    <text evidence="1">The sequence shown here is derived from an EMBL/GenBank/DDBJ whole genome shotgun (WGS) entry which is preliminary data.</text>
</comment>
<gene>
    <name evidence="1" type="ORF">GH808_12805</name>
</gene>
<sequence>MNSGGFTAKTQLDYQSIPEVDLDLLVDKNSKFSTWAEMVSASCDFNFENQMKGIKFS</sequence>
<dbReference type="Proteomes" id="UP000603234">
    <property type="component" value="Unassembled WGS sequence"/>
</dbReference>
<name>A0ABR6WXE5_9FIRM</name>
<organism evidence="1 2">
    <name type="scientific">Acetobacterium fimetarium</name>
    <dbReference type="NCBI Taxonomy" id="52691"/>
    <lineage>
        <taxon>Bacteria</taxon>
        <taxon>Bacillati</taxon>
        <taxon>Bacillota</taxon>
        <taxon>Clostridia</taxon>
        <taxon>Eubacteriales</taxon>
        <taxon>Eubacteriaceae</taxon>
        <taxon>Acetobacterium</taxon>
    </lineage>
</organism>
<evidence type="ECO:0000313" key="1">
    <source>
        <dbReference type="EMBL" id="MBC3805297.1"/>
    </source>
</evidence>
<dbReference type="RefSeq" id="WP_186843182.1">
    <property type="nucleotide sequence ID" value="NZ_WJBC01000023.1"/>
</dbReference>
<reference evidence="1 2" key="1">
    <citation type="journal article" date="2020" name="mSystems">
        <title>Defining Genomic and Predicted Metabolic Features of the Acetobacterium Genus.</title>
        <authorList>
            <person name="Ross D.E."/>
            <person name="Marshall C.W."/>
            <person name="Gulliver D."/>
            <person name="May H.D."/>
            <person name="Norman R.S."/>
        </authorList>
    </citation>
    <scope>NUCLEOTIDE SEQUENCE [LARGE SCALE GENOMIC DNA]</scope>
    <source>
        <strain evidence="1 2">DSM 8238</strain>
    </source>
</reference>
<keyword evidence="2" id="KW-1185">Reference proteome</keyword>
<dbReference type="EMBL" id="WJBC01000023">
    <property type="protein sequence ID" value="MBC3805297.1"/>
    <property type="molecule type" value="Genomic_DNA"/>
</dbReference>
<proteinExistence type="predicted"/>
<accession>A0ABR6WXE5</accession>